<evidence type="ECO:0000313" key="1">
    <source>
        <dbReference type="EMBL" id="KAF2259163.1"/>
    </source>
</evidence>
<dbReference type="AlphaFoldDB" id="A0A9P4JZ08"/>
<proteinExistence type="predicted"/>
<sequence>MNVIWQRLGRAKHESVSLECDIWEATDALENRWNIIQAIIGDKSGTPEARFQIGGVLWAEDSNSSGSEGTCSRRPAGVQGWRHSVRNYEQAQGEEDWDKNWNNRQAPRILTRAKEKRGRRKLRLGGGKAGLYIHGSLWDHNRAHRLSDLLARLTPRLQGNSVTWQQVLPDFGKHVIITARLEGSPEELGT</sequence>
<accession>A0A9P4JZ08</accession>
<keyword evidence="2" id="KW-1185">Reference proteome</keyword>
<comment type="caution">
    <text evidence="1">The sequence shown here is derived from an EMBL/GenBank/DDBJ whole genome shotgun (WGS) entry which is preliminary data.</text>
</comment>
<protein>
    <submittedName>
        <fullName evidence="1">Uncharacterized protein</fullName>
    </submittedName>
</protein>
<gene>
    <name evidence="1" type="ORF">CC78DRAFT_548520</name>
</gene>
<name>A0A9P4JZ08_9PLEO</name>
<organism evidence="1 2">
    <name type="scientific">Lojkania enalia</name>
    <dbReference type="NCBI Taxonomy" id="147567"/>
    <lineage>
        <taxon>Eukaryota</taxon>
        <taxon>Fungi</taxon>
        <taxon>Dikarya</taxon>
        <taxon>Ascomycota</taxon>
        <taxon>Pezizomycotina</taxon>
        <taxon>Dothideomycetes</taxon>
        <taxon>Pleosporomycetidae</taxon>
        <taxon>Pleosporales</taxon>
        <taxon>Pleosporales incertae sedis</taxon>
        <taxon>Lojkania</taxon>
    </lineage>
</organism>
<dbReference type="Proteomes" id="UP000800093">
    <property type="component" value="Unassembled WGS sequence"/>
</dbReference>
<dbReference type="EMBL" id="ML986718">
    <property type="protein sequence ID" value="KAF2259163.1"/>
    <property type="molecule type" value="Genomic_DNA"/>
</dbReference>
<reference evidence="2" key="1">
    <citation type="journal article" date="2020" name="Stud. Mycol.">
        <title>101 Dothideomycetes genomes: A test case for predicting lifestyles and emergence of pathogens.</title>
        <authorList>
            <person name="Haridas S."/>
            <person name="Albert R."/>
            <person name="Binder M."/>
            <person name="Bloem J."/>
            <person name="LaButti K."/>
            <person name="Salamov A."/>
            <person name="Andreopoulos B."/>
            <person name="Baker S."/>
            <person name="Barry K."/>
            <person name="Bills G."/>
            <person name="Bluhm B."/>
            <person name="Cannon C."/>
            <person name="Castanera R."/>
            <person name="Culley D."/>
            <person name="Daum C."/>
            <person name="Ezra D."/>
            <person name="Gonzalez J."/>
            <person name="Henrissat B."/>
            <person name="Kuo A."/>
            <person name="Liang C."/>
            <person name="Lipzen A."/>
            <person name="Lutzoni F."/>
            <person name="Magnuson J."/>
            <person name="Mondo S."/>
            <person name="Nolan M."/>
            <person name="Ohm R."/>
            <person name="Pangilinan J."/>
            <person name="Park H.-J."/>
            <person name="Ramirez L."/>
            <person name="Alfaro M."/>
            <person name="Sun H."/>
            <person name="Tritt A."/>
            <person name="Yoshinaga Y."/>
            <person name="Zwiers L.-H."/>
            <person name="Turgeon B."/>
            <person name="Goodwin S."/>
            <person name="Spatafora J."/>
            <person name="Crous P."/>
            <person name="Grigoriev I."/>
        </authorList>
    </citation>
    <scope>NUCLEOTIDE SEQUENCE [LARGE SCALE GENOMIC DNA]</scope>
    <source>
        <strain evidence="2">CBS 304.66</strain>
    </source>
</reference>
<evidence type="ECO:0000313" key="2">
    <source>
        <dbReference type="Proteomes" id="UP000800093"/>
    </source>
</evidence>